<evidence type="ECO:0000259" key="1">
    <source>
        <dbReference type="PROSITE" id="PS50943"/>
    </source>
</evidence>
<sequence>MTMTQESGVGDKVRVARKLAGWSQEKLAREANFSASLVRKVERGRAPASPAFVAACARALRVNLADLLEQPYPRQTRDEQQVHAGVPEIRRELAAYKIEPDGTMNSRPEAELAADVAKASAMRHSVSLGDLGTLLPGLLADLRVAWHSATGAERERLFGLLAEAFAATGQLVYKLGYIDLSSLCVERYEWAAARSGDQLAVLAGDYQRAGELICTAEWSTALRFLEASRSTIESEIGGNDPAVLSMWGNLHLKSGLAAARAGRRDVADQHLAEARETARRLGGDRDDYRLCFGVTNVDIWSVGLAVEMMDGTEAVKRAEHVRLPVTTPRERAGHHYIDLARGFLLHGDRTKALTSLRKAKEIAPTQTRYHPMVHETIRVLARDDARSNESVRGFAAWCGINRG</sequence>
<dbReference type="Proteomes" id="UP001317870">
    <property type="component" value="Chromosome"/>
</dbReference>
<dbReference type="InterPro" id="IPR010982">
    <property type="entry name" value="Lambda_DNA-bd_dom_sf"/>
</dbReference>
<organism evidence="2 3">
    <name type="scientific">Nocardia sputorum</name>
    <dbReference type="NCBI Taxonomy" id="2984338"/>
    <lineage>
        <taxon>Bacteria</taxon>
        <taxon>Bacillati</taxon>
        <taxon>Actinomycetota</taxon>
        <taxon>Actinomycetes</taxon>
        <taxon>Mycobacteriales</taxon>
        <taxon>Nocardiaceae</taxon>
        <taxon>Nocardia</taxon>
    </lineage>
</organism>
<evidence type="ECO:0000313" key="2">
    <source>
        <dbReference type="EMBL" id="BDU00754.1"/>
    </source>
</evidence>
<keyword evidence="3" id="KW-1185">Reference proteome</keyword>
<name>A0ABM8D0B5_9NOCA</name>
<dbReference type="RefSeq" id="WP_281873684.1">
    <property type="nucleotide sequence ID" value="NZ_AP026978.1"/>
</dbReference>
<dbReference type="SUPFAM" id="SSF47413">
    <property type="entry name" value="lambda repressor-like DNA-binding domains"/>
    <property type="match status" value="1"/>
</dbReference>
<protein>
    <recommendedName>
        <fullName evidence="1">HTH cro/C1-type domain-containing protein</fullName>
    </recommendedName>
</protein>
<dbReference type="InterPro" id="IPR001387">
    <property type="entry name" value="Cro/C1-type_HTH"/>
</dbReference>
<evidence type="ECO:0000313" key="3">
    <source>
        <dbReference type="Proteomes" id="UP001317870"/>
    </source>
</evidence>
<dbReference type="SMART" id="SM00530">
    <property type="entry name" value="HTH_XRE"/>
    <property type="match status" value="1"/>
</dbReference>
<proteinExistence type="predicted"/>
<dbReference type="CDD" id="cd00093">
    <property type="entry name" value="HTH_XRE"/>
    <property type="match status" value="1"/>
</dbReference>
<reference evidence="2 3" key="1">
    <citation type="submission" date="2022-11" db="EMBL/GenBank/DDBJ databases">
        <title>Genome Sequencing of Nocardia sp. ON39_IFM12276 and assembly.</title>
        <authorList>
            <person name="Shimojima M."/>
            <person name="Toyokawa M."/>
            <person name="Uesaka K."/>
        </authorList>
    </citation>
    <scope>NUCLEOTIDE SEQUENCE [LARGE SCALE GENOMIC DNA]</scope>
    <source>
        <strain evidence="2 3">IFM 12276</strain>
    </source>
</reference>
<feature type="domain" description="HTH cro/C1-type" evidence="1">
    <location>
        <begin position="13"/>
        <end position="67"/>
    </location>
</feature>
<gene>
    <name evidence="2" type="ORF">IFM12276_37820</name>
</gene>
<dbReference type="PROSITE" id="PS50943">
    <property type="entry name" value="HTH_CROC1"/>
    <property type="match status" value="1"/>
</dbReference>
<accession>A0ABM8D0B5</accession>
<dbReference type="Pfam" id="PF13560">
    <property type="entry name" value="HTH_31"/>
    <property type="match status" value="1"/>
</dbReference>
<dbReference type="EMBL" id="AP026978">
    <property type="protein sequence ID" value="BDU00754.1"/>
    <property type="molecule type" value="Genomic_DNA"/>
</dbReference>
<dbReference type="Gene3D" id="1.10.260.40">
    <property type="entry name" value="lambda repressor-like DNA-binding domains"/>
    <property type="match status" value="1"/>
</dbReference>